<gene>
    <name evidence="2" type="ORF">TSOC_002773</name>
</gene>
<dbReference type="InterPro" id="IPR051681">
    <property type="entry name" value="Ser/Thr_Kinases-Pseudokinases"/>
</dbReference>
<evidence type="ECO:0000313" key="2">
    <source>
        <dbReference type="EMBL" id="PNH10503.1"/>
    </source>
</evidence>
<name>A0A2J8ADB9_9CHLO</name>
<proteinExistence type="predicted"/>
<dbReference type="Proteomes" id="UP000236333">
    <property type="component" value="Unassembled WGS sequence"/>
</dbReference>
<dbReference type="InterPro" id="IPR008271">
    <property type="entry name" value="Ser/Thr_kinase_AS"/>
</dbReference>
<keyword evidence="3" id="KW-1185">Reference proteome</keyword>
<dbReference type="GO" id="GO:0005524">
    <property type="term" value="F:ATP binding"/>
    <property type="evidence" value="ECO:0007669"/>
    <property type="project" value="InterPro"/>
</dbReference>
<evidence type="ECO:0000259" key="1">
    <source>
        <dbReference type="PROSITE" id="PS50011"/>
    </source>
</evidence>
<organism evidence="2 3">
    <name type="scientific">Tetrabaena socialis</name>
    <dbReference type="NCBI Taxonomy" id="47790"/>
    <lineage>
        <taxon>Eukaryota</taxon>
        <taxon>Viridiplantae</taxon>
        <taxon>Chlorophyta</taxon>
        <taxon>core chlorophytes</taxon>
        <taxon>Chlorophyceae</taxon>
        <taxon>CS clade</taxon>
        <taxon>Chlamydomonadales</taxon>
        <taxon>Tetrabaenaceae</taxon>
        <taxon>Tetrabaena</taxon>
    </lineage>
</organism>
<dbReference type="Gene3D" id="1.10.510.10">
    <property type="entry name" value="Transferase(Phosphotransferase) domain 1"/>
    <property type="match status" value="1"/>
</dbReference>
<dbReference type="PANTHER" id="PTHR44329">
    <property type="entry name" value="SERINE/THREONINE-PROTEIN KINASE TNNI3K-RELATED"/>
    <property type="match status" value="1"/>
</dbReference>
<evidence type="ECO:0000313" key="3">
    <source>
        <dbReference type="Proteomes" id="UP000236333"/>
    </source>
</evidence>
<dbReference type="OrthoDB" id="339325at2759"/>
<protein>
    <submittedName>
        <fullName evidence="2">Putative serine/threonine-protein kinase</fullName>
    </submittedName>
</protein>
<dbReference type="SUPFAM" id="SSF56112">
    <property type="entry name" value="Protein kinase-like (PK-like)"/>
    <property type="match status" value="1"/>
</dbReference>
<comment type="caution">
    <text evidence="2">The sequence shown here is derived from an EMBL/GenBank/DDBJ whole genome shotgun (WGS) entry which is preliminary data.</text>
</comment>
<dbReference type="PANTHER" id="PTHR44329:SF214">
    <property type="entry name" value="PROTEIN KINASE DOMAIN-CONTAINING PROTEIN"/>
    <property type="match status" value="1"/>
</dbReference>
<feature type="domain" description="Protein kinase" evidence="1">
    <location>
        <begin position="1"/>
        <end position="129"/>
    </location>
</feature>
<dbReference type="AlphaFoldDB" id="A0A2J8ADB9"/>
<dbReference type="InterPro" id="IPR000719">
    <property type="entry name" value="Prot_kinase_dom"/>
</dbReference>
<dbReference type="GO" id="GO:0004674">
    <property type="term" value="F:protein serine/threonine kinase activity"/>
    <property type="evidence" value="ECO:0007669"/>
    <property type="project" value="TreeGrafter"/>
</dbReference>
<dbReference type="EMBL" id="PGGS01000054">
    <property type="protein sequence ID" value="PNH10503.1"/>
    <property type="molecule type" value="Genomic_DNA"/>
</dbReference>
<dbReference type="Pfam" id="PF07714">
    <property type="entry name" value="PK_Tyr_Ser-Thr"/>
    <property type="match status" value="1"/>
</dbReference>
<keyword evidence="2" id="KW-0418">Kinase</keyword>
<keyword evidence="2" id="KW-0808">Transferase</keyword>
<dbReference type="InterPro" id="IPR011009">
    <property type="entry name" value="Kinase-like_dom_sf"/>
</dbReference>
<dbReference type="PROSITE" id="PS50011">
    <property type="entry name" value="PROTEIN_KINASE_DOM"/>
    <property type="match status" value="1"/>
</dbReference>
<dbReference type="InterPro" id="IPR001245">
    <property type="entry name" value="Ser-Thr/Tyr_kinase_cat_dom"/>
</dbReference>
<dbReference type="PROSITE" id="PS00108">
    <property type="entry name" value="PROTEIN_KINASE_ST"/>
    <property type="match status" value="1"/>
</dbReference>
<accession>A0A2J8ADB9</accession>
<sequence length="145" mass="16327">MYPLSAVLHRDLKPANVLINDPWGERPIVKLSCYDVKQYKITYQSDIYSYGVMLWEMLAGCRPWEGVGAVGIACQVTLLDKRLEVPPGTTPGSCPSRWPSQLCQLLNECWDKDPKRRPAAAELVKSLLLLKQKLQGGRVPAQDFK</sequence>
<reference evidence="2 3" key="1">
    <citation type="journal article" date="2017" name="Mol. Biol. Evol.">
        <title>The 4-celled Tetrabaena socialis nuclear genome reveals the essential components for genetic control of cell number at the origin of multicellularity in the volvocine lineage.</title>
        <authorList>
            <person name="Featherston J."/>
            <person name="Arakaki Y."/>
            <person name="Hanschen E.R."/>
            <person name="Ferris P.J."/>
            <person name="Michod R.E."/>
            <person name="Olson B.J.S.C."/>
            <person name="Nozaki H."/>
            <person name="Durand P.M."/>
        </authorList>
    </citation>
    <scope>NUCLEOTIDE SEQUENCE [LARGE SCALE GENOMIC DNA]</scope>
    <source>
        <strain evidence="2 3">NIES-571</strain>
    </source>
</reference>